<reference evidence="2" key="1">
    <citation type="submission" date="2015-06" db="UniProtKB">
        <authorList>
            <consortium name="EnsemblPlants"/>
        </authorList>
    </citation>
    <scope>IDENTIFICATION</scope>
</reference>
<dbReference type="EnsemblPlants" id="EMT29588">
    <property type="protein sequence ID" value="EMT29588"/>
    <property type="gene ID" value="F775_00584"/>
</dbReference>
<name>M8C695_AEGTA</name>
<protein>
    <submittedName>
        <fullName evidence="2">Uncharacterized protein</fullName>
    </submittedName>
</protein>
<evidence type="ECO:0000313" key="2">
    <source>
        <dbReference type="EnsemblPlants" id="EMT29588"/>
    </source>
</evidence>
<dbReference type="AlphaFoldDB" id="M8C695"/>
<sequence>MGKWPRSCPRPMIRHWQEPSRKTTKRASHAQTSIFRAKEKNSNSNLLQESDTTIDHQIKGTDIMAGGNRAGDATIILSPEVPHVCLTNVTHNSNETPKFAQTIEMALKTCDGDATMIRKLNQK</sequence>
<accession>M8C695</accession>
<evidence type="ECO:0000256" key="1">
    <source>
        <dbReference type="SAM" id="MobiDB-lite"/>
    </source>
</evidence>
<organism evidence="2">
    <name type="scientific">Aegilops tauschii</name>
    <name type="common">Tausch's goatgrass</name>
    <name type="synonym">Aegilops squarrosa</name>
    <dbReference type="NCBI Taxonomy" id="37682"/>
    <lineage>
        <taxon>Eukaryota</taxon>
        <taxon>Viridiplantae</taxon>
        <taxon>Streptophyta</taxon>
        <taxon>Embryophyta</taxon>
        <taxon>Tracheophyta</taxon>
        <taxon>Spermatophyta</taxon>
        <taxon>Magnoliopsida</taxon>
        <taxon>Liliopsida</taxon>
        <taxon>Poales</taxon>
        <taxon>Poaceae</taxon>
        <taxon>BOP clade</taxon>
        <taxon>Pooideae</taxon>
        <taxon>Triticodae</taxon>
        <taxon>Triticeae</taxon>
        <taxon>Triticinae</taxon>
        <taxon>Aegilops</taxon>
    </lineage>
</organism>
<proteinExistence type="predicted"/>
<feature type="region of interest" description="Disordered" evidence="1">
    <location>
        <begin position="1"/>
        <end position="50"/>
    </location>
</feature>